<dbReference type="InParanoid" id="A0A6P6XM94"/>
<reference evidence="10" key="1">
    <citation type="submission" date="2025-08" db="UniProtKB">
        <authorList>
            <consortium name="RefSeq"/>
        </authorList>
    </citation>
    <scope>IDENTIFICATION</scope>
    <source>
        <strain evidence="10">Airmid</strain>
    </source>
</reference>
<dbReference type="GO" id="GO:0000139">
    <property type="term" value="C:Golgi membrane"/>
    <property type="evidence" value="ECO:0007669"/>
    <property type="project" value="TreeGrafter"/>
</dbReference>
<evidence type="ECO:0000256" key="7">
    <source>
        <dbReference type="ARBA" id="ARBA00023136"/>
    </source>
</evidence>
<dbReference type="GO" id="GO:0005460">
    <property type="term" value="F:UDP-glucose transmembrane transporter activity"/>
    <property type="evidence" value="ECO:0007669"/>
    <property type="project" value="TreeGrafter"/>
</dbReference>
<feature type="transmembrane region" description="Helical" evidence="8">
    <location>
        <begin position="81"/>
        <end position="98"/>
    </location>
</feature>
<evidence type="ECO:0000313" key="9">
    <source>
        <dbReference type="Proteomes" id="UP000515146"/>
    </source>
</evidence>
<gene>
    <name evidence="10" type="primary">LOC113788630</name>
</gene>
<dbReference type="AlphaFoldDB" id="A0A6P6XM94"/>
<dbReference type="InterPro" id="IPR013657">
    <property type="entry name" value="SCL35B1-4/HUT1"/>
</dbReference>
<dbReference type="Proteomes" id="UP000515146">
    <property type="component" value="Unplaced"/>
</dbReference>
<evidence type="ECO:0000313" key="10">
    <source>
        <dbReference type="RefSeq" id="XP_027193898.1"/>
    </source>
</evidence>
<dbReference type="KEGG" id="dpte:113788630"/>
<dbReference type="OrthoDB" id="438495at2759"/>
<evidence type="ECO:0000256" key="8">
    <source>
        <dbReference type="SAM" id="Phobius"/>
    </source>
</evidence>
<dbReference type="Pfam" id="PF08449">
    <property type="entry name" value="UAA"/>
    <property type="match status" value="1"/>
</dbReference>
<dbReference type="PANTHER" id="PTHR10778:SF10">
    <property type="entry name" value="SOLUTE CARRIER FAMILY 35 MEMBER B1"/>
    <property type="match status" value="1"/>
</dbReference>
<dbReference type="GO" id="GO:0005789">
    <property type="term" value="C:endoplasmic reticulum membrane"/>
    <property type="evidence" value="ECO:0007669"/>
    <property type="project" value="UniProtKB-SubCell"/>
</dbReference>
<evidence type="ECO:0000256" key="5">
    <source>
        <dbReference type="ARBA" id="ARBA00022824"/>
    </source>
</evidence>
<keyword evidence="7 8" id="KW-0472">Membrane</keyword>
<evidence type="ECO:0000256" key="3">
    <source>
        <dbReference type="ARBA" id="ARBA00022448"/>
    </source>
</evidence>
<dbReference type="GO" id="GO:0005459">
    <property type="term" value="F:UDP-galactose transmembrane transporter activity"/>
    <property type="evidence" value="ECO:0007669"/>
    <property type="project" value="TreeGrafter"/>
</dbReference>
<keyword evidence="5" id="KW-0256">Endoplasmic reticulum</keyword>
<dbReference type="PANTHER" id="PTHR10778">
    <property type="entry name" value="SOLUTE CARRIER FAMILY 35 MEMBER B"/>
    <property type="match status" value="1"/>
</dbReference>
<keyword evidence="9" id="KW-1185">Reference proteome</keyword>
<keyword evidence="6 8" id="KW-1133">Transmembrane helix</keyword>
<feature type="transmembrane region" description="Helical" evidence="8">
    <location>
        <begin position="205"/>
        <end position="224"/>
    </location>
</feature>
<evidence type="ECO:0000256" key="4">
    <source>
        <dbReference type="ARBA" id="ARBA00022692"/>
    </source>
</evidence>
<keyword evidence="4 8" id="KW-0812">Transmembrane</keyword>
<comment type="subcellular location">
    <subcellularLocation>
        <location evidence="1">Endoplasmic reticulum membrane</location>
        <topology evidence="1">Multi-pass membrane protein</topology>
    </subcellularLocation>
</comment>
<comment type="similarity">
    <text evidence="2">Belongs to the nucleotide-sugar transporter family. SLC35B subfamily.</text>
</comment>
<keyword evidence="3" id="KW-0813">Transport</keyword>
<evidence type="ECO:0000256" key="6">
    <source>
        <dbReference type="ARBA" id="ARBA00022989"/>
    </source>
</evidence>
<evidence type="ECO:0000256" key="1">
    <source>
        <dbReference type="ARBA" id="ARBA00004477"/>
    </source>
</evidence>
<feature type="transmembrane region" description="Helical" evidence="8">
    <location>
        <begin position="146"/>
        <end position="168"/>
    </location>
</feature>
<feature type="transmembrane region" description="Helical" evidence="8">
    <location>
        <begin position="110"/>
        <end position="134"/>
    </location>
</feature>
<proteinExistence type="inferred from homology"/>
<protein>
    <submittedName>
        <fullName evidence="10">Solute carrier family 35 member B1-like</fullName>
    </submittedName>
</protein>
<name>A0A6P6XM94_DERPT</name>
<accession>A0A6P6XM94</accession>
<organism evidence="9 10">
    <name type="scientific">Dermatophagoides pteronyssinus</name>
    <name type="common">European house dust mite</name>
    <dbReference type="NCBI Taxonomy" id="6956"/>
    <lineage>
        <taxon>Eukaryota</taxon>
        <taxon>Metazoa</taxon>
        <taxon>Ecdysozoa</taxon>
        <taxon>Arthropoda</taxon>
        <taxon>Chelicerata</taxon>
        <taxon>Arachnida</taxon>
        <taxon>Acari</taxon>
        <taxon>Acariformes</taxon>
        <taxon>Sarcoptiformes</taxon>
        <taxon>Astigmata</taxon>
        <taxon>Psoroptidia</taxon>
        <taxon>Analgoidea</taxon>
        <taxon>Pyroglyphidae</taxon>
        <taxon>Dermatophagoidinae</taxon>
        <taxon>Dermatophagoides</taxon>
    </lineage>
</organism>
<dbReference type="RefSeq" id="XP_027193898.1">
    <property type="nucleotide sequence ID" value="XM_027338097.1"/>
</dbReference>
<evidence type="ECO:0000256" key="2">
    <source>
        <dbReference type="ARBA" id="ARBA00010694"/>
    </source>
</evidence>
<sequence length="238" mass="26728">MLCATYLASSIFSNKALTMVPYPVQLTVKTVKSLPIIIGGRLFFGQKHKIEDYLYAGIITFSLLLYQSPKIFKNNIDTGSPVGYLLLAIALCCDAFTGPRQDVYTSRYNLNFIDLMLMVNLPSCLLSGILLLLLNGLQPIWAMIEAGPRFALMLTIFLLTGSIGQMFIVRTLRSLGSLKLTLITTCRKFITILMSLMVYKHKLLFIQWLSICILLSTTLVKPVVKNLKTKNKSLKRFS</sequence>